<protein>
    <recommendedName>
        <fullName evidence="4">Transmembrane protein</fullName>
    </recommendedName>
</protein>
<keyword evidence="3" id="KW-1185">Reference proteome</keyword>
<dbReference type="AlphaFoldDB" id="A0A5N5T340"/>
<proteinExistence type="predicted"/>
<keyword evidence="1" id="KW-0472">Membrane</keyword>
<keyword evidence="1" id="KW-0812">Transmembrane</keyword>
<dbReference type="Proteomes" id="UP000326759">
    <property type="component" value="Unassembled WGS sequence"/>
</dbReference>
<accession>A0A5N5T340</accession>
<evidence type="ECO:0000313" key="3">
    <source>
        <dbReference type="Proteomes" id="UP000326759"/>
    </source>
</evidence>
<feature type="transmembrane region" description="Helical" evidence="1">
    <location>
        <begin position="62"/>
        <end position="85"/>
    </location>
</feature>
<organism evidence="2 3">
    <name type="scientific">Armadillidium nasatum</name>
    <dbReference type="NCBI Taxonomy" id="96803"/>
    <lineage>
        <taxon>Eukaryota</taxon>
        <taxon>Metazoa</taxon>
        <taxon>Ecdysozoa</taxon>
        <taxon>Arthropoda</taxon>
        <taxon>Crustacea</taxon>
        <taxon>Multicrustacea</taxon>
        <taxon>Malacostraca</taxon>
        <taxon>Eumalacostraca</taxon>
        <taxon>Peracarida</taxon>
        <taxon>Isopoda</taxon>
        <taxon>Oniscidea</taxon>
        <taxon>Crinocheta</taxon>
        <taxon>Armadillidiidae</taxon>
        <taxon>Armadillidium</taxon>
    </lineage>
</organism>
<sequence length="88" mass="9859">MRPLRLSRLGTKTKFHPQMNFLIMETDNLLPQVGDTNNRNNREEETAVVAMVAVFVASRFQFVFLVIAAVIVIVLIVCPVIFVVAGDL</sequence>
<evidence type="ECO:0000256" key="1">
    <source>
        <dbReference type="SAM" id="Phobius"/>
    </source>
</evidence>
<dbReference type="EMBL" id="SEYY01012250">
    <property type="protein sequence ID" value="KAB7500913.1"/>
    <property type="molecule type" value="Genomic_DNA"/>
</dbReference>
<gene>
    <name evidence="2" type="ORF">Anas_11840</name>
</gene>
<evidence type="ECO:0000313" key="2">
    <source>
        <dbReference type="EMBL" id="KAB7500913.1"/>
    </source>
</evidence>
<name>A0A5N5T340_9CRUS</name>
<comment type="caution">
    <text evidence="2">The sequence shown here is derived from an EMBL/GenBank/DDBJ whole genome shotgun (WGS) entry which is preliminary data.</text>
</comment>
<keyword evidence="1" id="KW-1133">Transmembrane helix</keyword>
<evidence type="ECO:0008006" key="4">
    <source>
        <dbReference type="Google" id="ProtNLM"/>
    </source>
</evidence>
<reference evidence="2 3" key="1">
    <citation type="journal article" date="2019" name="PLoS Biol.">
        <title>Sex chromosomes control vertical transmission of feminizing Wolbachia symbionts in an isopod.</title>
        <authorList>
            <person name="Becking T."/>
            <person name="Chebbi M.A."/>
            <person name="Giraud I."/>
            <person name="Moumen B."/>
            <person name="Laverre T."/>
            <person name="Caubet Y."/>
            <person name="Peccoud J."/>
            <person name="Gilbert C."/>
            <person name="Cordaux R."/>
        </authorList>
    </citation>
    <scope>NUCLEOTIDE SEQUENCE [LARGE SCALE GENOMIC DNA]</scope>
    <source>
        <strain evidence="2">ANa2</strain>
        <tissue evidence="2">Whole body excluding digestive tract and cuticle</tissue>
    </source>
</reference>